<reference evidence="3" key="1">
    <citation type="submission" date="2020-05" db="EMBL/GenBank/DDBJ databases">
        <authorList>
            <person name="Chiriac C."/>
            <person name="Salcher M."/>
            <person name="Ghai R."/>
            <person name="Kavagutti S V."/>
        </authorList>
    </citation>
    <scope>NUCLEOTIDE SEQUENCE</scope>
</reference>
<evidence type="ECO:0000313" key="1">
    <source>
        <dbReference type="EMBL" id="CAB4602334.1"/>
    </source>
</evidence>
<dbReference type="EMBL" id="CAFBLI010000004">
    <property type="protein sequence ID" value="CAB4855883.1"/>
    <property type="molecule type" value="Genomic_DNA"/>
</dbReference>
<protein>
    <submittedName>
        <fullName evidence="3">Unannotated protein</fullName>
    </submittedName>
</protein>
<name>A0A6J6RI51_9ZZZZ</name>
<dbReference type="AlphaFoldDB" id="A0A6J6RI51"/>
<dbReference type="EMBL" id="CAEZZS010000006">
    <property type="protein sequence ID" value="CAB4769381.1"/>
    <property type="molecule type" value="Genomic_DNA"/>
</dbReference>
<sequence>MRKNSIALFVLIFSIVAVPLNALQVKSAFASGTATGGNWAIDYPDFAQTLIDKKWSFTLKGINGNMIGSGDYAEFNLLDANGKELVNDSGYSSGVNGTIEFWDYIRGSDFVGIDLTRDFKGTVKVLREFGSKQKDAVVSITIPASSFPKRPTTSSGYISIVTKFELIPFPQECTDTEFQFNVMDPYSEISTVLFSIVDSAGKEVATATQYGLENGLQKDGIQLCAYSLAGTVAPYNFVTTVSFESKTGKLALSEKTAFPLASKKNEAIAKANSMGEYCAKGNTSKTVAAGATCPSGYKKINFLVPDDVAWNTLTRMPKTQKNKNYIVYACVAQFDANTGGSKFRGYASPVQEQSYFSNGINAIFTGSSKSLLKLSEKSAFIAKVTVTGGVTYTTIGGKTSVPAFEIRQFKNIGSC</sequence>
<dbReference type="EMBL" id="CAEZXH010000114">
    <property type="protein sequence ID" value="CAB4694128.1"/>
    <property type="molecule type" value="Genomic_DNA"/>
</dbReference>
<proteinExistence type="predicted"/>
<dbReference type="EMBL" id="CAEZYJ010000073">
    <property type="protein sequence ID" value="CAB4720615.1"/>
    <property type="molecule type" value="Genomic_DNA"/>
</dbReference>
<accession>A0A6J6RI51</accession>
<organism evidence="3">
    <name type="scientific">freshwater metagenome</name>
    <dbReference type="NCBI Taxonomy" id="449393"/>
    <lineage>
        <taxon>unclassified sequences</taxon>
        <taxon>metagenomes</taxon>
        <taxon>ecological metagenomes</taxon>
    </lineage>
</organism>
<evidence type="ECO:0000313" key="2">
    <source>
        <dbReference type="EMBL" id="CAB4694128.1"/>
    </source>
</evidence>
<evidence type="ECO:0000313" key="4">
    <source>
        <dbReference type="EMBL" id="CAB4769381.1"/>
    </source>
</evidence>
<evidence type="ECO:0000313" key="3">
    <source>
        <dbReference type="EMBL" id="CAB4720615.1"/>
    </source>
</evidence>
<evidence type="ECO:0000313" key="5">
    <source>
        <dbReference type="EMBL" id="CAB4855883.1"/>
    </source>
</evidence>
<gene>
    <name evidence="1" type="ORF">UFOPK1811_00897</name>
    <name evidence="2" type="ORF">UFOPK2360_01299</name>
    <name evidence="3" type="ORF">UFOPK2659_00618</name>
    <name evidence="4" type="ORF">UFOPK2922_00251</name>
    <name evidence="5" type="ORF">UFOPK3306_00105</name>
</gene>
<dbReference type="EMBL" id="CAEZUJ010000033">
    <property type="protein sequence ID" value="CAB4602334.1"/>
    <property type="molecule type" value="Genomic_DNA"/>
</dbReference>